<feature type="compositionally biased region" description="Basic and acidic residues" evidence="1">
    <location>
        <begin position="188"/>
        <end position="201"/>
    </location>
</feature>
<feature type="compositionally biased region" description="Low complexity" evidence="1">
    <location>
        <begin position="237"/>
        <end position="252"/>
    </location>
</feature>
<evidence type="ECO:0000313" key="2">
    <source>
        <dbReference type="EMBL" id="AEO57151.1"/>
    </source>
</evidence>
<evidence type="ECO:0000256" key="1">
    <source>
        <dbReference type="SAM" id="MobiDB-lite"/>
    </source>
</evidence>
<sequence length="361" mass="40024">MTTPSDPPPSYEEAVRGGPEALPRQARNGIPLRARRSMEDELRPLPHGWVRELDPETRHQFFVDTLASPPRSIWHHPYDDDTYLDSLPPAERDRIRATRSAAQRRRPSAADIVAEETDGDDGESDYHSSPSSPSSPRREGENQDRGQAGDDEEEEEEEEKKPNQHDRWRQRRHSLGRRLKDRLTGTTHEQRAAERARRAAAERELYRQHRLVRRAMIDAMHTGRPQPLGVAWGGDASGSSSSSSSSSSPPSSARLYLEPPGRTFPGVVAVRRLSPYLSEVIYDRERRPGPPGRYLRPEGDMYGVGYGGYGCGGHGGGRWDRPQVAYGRPLGTGFGGGLGMPLMMPSLLGGMMLGGLMGSAF</sequence>
<accession>G2Q907</accession>
<organism evidence="2 3">
    <name type="scientific">Thermothelomyces thermophilus (strain ATCC 42464 / BCRC 31852 / DSM 1799)</name>
    <name type="common">Sporotrichum thermophile</name>
    <dbReference type="NCBI Taxonomy" id="573729"/>
    <lineage>
        <taxon>Eukaryota</taxon>
        <taxon>Fungi</taxon>
        <taxon>Dikarya</taxon>
        <taxon>Ascomycota</taxon>
        <taxon>Pezizomycotina</taxon>
        <taxon>Sordariomycetes</taxon>
        <taxon>Sordariomycetidae</taxon>
        <taxon>Sordariales</taxon>
        <taxon>Chaetomiaceae</taxon>
        <taxon>Thermothelomyces</taxon>
    </lineage>
</organism>
<reference evidence="2 3" key="1">
    <citation type="journal article" date="2011" name="Nat. Biotechnol.">
        <title>Comparative genomic analysis of the thermophilic biomass-degrading fungi Myceliophthora thermophila and Thielavia terrestris.</title>
        <authorList>
            <person name="Berka R.M."/>
            <person name="Grigoriev I.V."/>
            <person name="Otillar R."/>
            <person name="Salamov A."/>
            <person name="Grimwood J."/>
            <person name="Reid I."/>
            <person name="Ishmael N."/>
            <person name="John T."/>
            <person name="Darmond C."/>
            <person name="Moisan M.-C."/>
            <person name="Henrissat B."/>
            <person name="Coutinho P.M."/>
            <person name="Lombard V."/>
            <person name="Natvig D.O."/>
            <person name="Lindquist E."/>
            <person name="Schmutz J."/>
            <person name="Lucas S."/>
            <person name="Harris P."/>
            <person name="Powlowski J."/>
            <person name="Bellemare A."/>
            <person name="Taylor D."/>
            <person name="Butler G."/>
            <person name="de Vries R.P."/>
            <person name="Allijn I.E."/>
            <person name="van den Brink J."/>
            <person name="Ushinsky S."/>
            <person name="Storms R."/>
            <person name="Powell A.J."/>
            <person name="Paulsen I.T."/>
            <person name="Elbourne L.D.H."/>
            <person name="Baker S.E."/>
            <person name="Magnuson J."/>
            <person name="LaBoissiere S."/>
            <person name="Clutterbuck A.J."/>
            <person name="Martinez D."/>
            <person name="Wogulis M."/>
            <person name="de Leon A.L."/>
            <person name="Rey M.W."/>
            <person name="Tsang A."/>
        </authorList>
    </citation>
    <scope>NUCLEOTIDE SEQUENCE [LARGE SCALE GENOMIC DNA]</scope>
    <source>
        <strain evidence="3">ATCC 42464 / BCRC 31852 / DSM 1799</strain>
    </source>
</reference>
<dbReference type="OMA" id="WVRTYDP"/>
<dbReference type="AlphaFoldDB" id="G2Q907"/>
<dbReference type="RefSeq" id="XP_003662396.1">
    <property type="nucleotide sequence ID" value="XM_003662348.1"/>
</dbReference>
<dbReference type="GeneID" id="11512449"/>
<proteinExistence type="predicted"/>
<feature type="compositionally biased region" description="Acidic residues" evidence="1">
    <location>
        <begin position="113"/>
        <end position="123"/>
    </location>
</feature>
<dbReference type="KEGG" id="mtm:MYCTH_2302990"/>
<evidence type="ECO:0000313" key="3">
    <source>
        <dbReference type="Proteomes" id="UP000007322"/>
    </source>
</evidence>
<dbReference type="VEuPathDB" id="FungiDB:MYCTH_2302990"/>
<keyword evidence="3" id="KW-1185">Reference proteome</keyword>
<feature type="compositionally biased region" description="Acidic residues" evidence="1">
    <location>
        <begin position="149"/>
        <end position="158"/>
    </location>
</feature>
<feature type="compositionally biased region" description="Basic and acidic residues" evidence="1">
    <location>
        <begin position="36"/>
        <end position="48"/>
    </location>
</feature>
<feature type="region of interest" description="Disordered" evidence="1">
    <location>
        <begin position="67"/>
        <end position="201"/>
    </location>
</feature>
<feature type="compositionally biased region" description="Basic residues" evidence="1">
    <location>
        <begin position="168"/>
        <end position="180"/>
    </location>
</feature>
<dbReference type="InParanoid" id="G2Q907"/>
<dbReference type="OrthoDB" id="2367685at2759"/>
<feature type="compositionally biased region" description="Pro residues" evidence="1">
    <location>
        <begin position="1"/>
        <end position="10"/>
    </location>
</feature>
<evidence type="ECO:0008006" key="4">
    <source>
        <dbReference type="Google" id="ProtNLM"/>
    </source>
</evidence>
<dbReference type="HOGENOM" id="CLU_049761_0_0_1"/>
<dbReference type="eggNOG" id="ENOG502RXVZ">
    <property type="taxonomic scope" value="Eukaryota"/>
</dbReference>
<feature type="compositionally biased region" description="Basic and acidic residues" evidence="1">
    <location>
        <begin position="136"/>
        <end position="148"/>
    </location>
</feature>
<feature type="region of interest" description="Disordered" evidence="1">
    <location>
        <begin position="1"/>
        <end position="48"/>
    </location>
</feature>
<feature type="region of interest" description="Disordered" evidence="1">
    <location>
        <begin position="223"/>
        <end position="258"/>
    </location>
</feature>
<dbReference type="EMBL" id="CP003003">
    <property type="protein sequence ID" value="AEO57151.1"/>
    <property type="molecule type" value="Genomic_DNA"/>
</dbReference>
<dbReference type="Proteomes" id="UP000007322">
    <property type="component" value="Chromosome 2"/>
</dbReference>
<gene>
    <name evidence="2" type="ORF">MYCTH_2302990</name>
</gene>
<dbReference type="STRING" id="573729.G2Q907"/>
<name>G2Q907_THET4</name>
<protein>
    <recommendedName>
        <fullName evidence="4">WW domain-containing protein</fullName>
    </recommendedName>
</protein>